<dbReference type="EnsemblMetazoa" id="tetur02g11980.1">
    <property type="protein sequence ID" value="tetur02g11980.1"/>
    <property type="gene ID" value="tetur02g11980"/>
</dbReference>
<name>T1JXH6_TETUR</name>
<evidence type="ECO:0000313" key="2">
    <source>
        <dbReference type="Proteomes" id="UP000015104"/>
    </source>
</evidence>
<proteinExistence type="predicted"/>
<reference evidence="1" key="2">
    <citation type="submission" date="2015-06" db="UniProtKB">
        <authorList>
            <consortium name="EnsemblMetazoa"/>
        </authorList>
    </citation>
    <scope>IDENTIFICATION</scope>
</reference>
<dbReference type="EMBL" id="CAEY01000828">
    <property type="status" value="NOT_ANNOTATED_CDS"/>
    <property type="molecule type" value="Genomic_DNA"/>
</dbReference>
<reference evidence="2" key="1">
    <citation type="submission" date="2011-08" db="EMBL/GenBank/DDBJ databases">
        <authorList>
            <person name="Rombauts S."/>
        </authorList>
    </citation>
    <scope>NUCLEOTIDE SEQUENCE</scope>
    <source>
        <strain evidence="2">London</strain>
    </source>
</reference>
<sequence length="74" mass="8981">MATNQRQMPRYRAWYTVYRPDDIRLKITPKRYISDQQYVSPDHHEWMDDAPTTMTPPVKFRTQRDRLAGHGYPQ</sequence>
<protein>
    <submittedName>
        <fullName evidence="1">Uncharacterized protein</fullName>
    </submittedName>
</protein>
<evidence type="ECO:0000313" key="1">
    <source>
        <dbReference type="EnsemblMetazoa" id="tetur02g11980.1"/>
    </source>
</evidence>
<organism evidence="1 2">
    <name type="scientific">Tetranychus urticae</name>
    <name type="common">Two-spotted spider mite</name>
    <dbReference type="NCBI Taxonomy" id="32264"/>
    <lineage>
        <taxon>Eukaryota</taxon>
        <taxon>Metazoa</taxon>
        <taxon>Ecdysozoa</taxon>
        <taxon>Arthropoda</taxon>
        <taxon>Chelicerata</taxon>
        <taxon>Arachnida</taxon>
        <taxon>Acari</taxon>
        <taxon>Acariformes</taxon>
        <taxon>Trombidiformes</taxon>
        <taxon>Prostigmata</taxon>
        <taxon>Eleutherengona</taxon>
        <taxon>Raphignathae</taxon>
        <taxon>Tetranychoidea</taxon>
        <taxon>Tetranychidae</taxon>
        <taxon>Tetranychus</taxon>
    </lineage>
</organism>
<dbReference type="HOGENOM" id="CLU_2690957_0_0_1"/>
<dbReference type="Proteomes" id="UP000015104">
    <property type="component" value="Unassembled WGS sequence"/>
</dbReference>
<accession>T1JXH6</accession>
<dbReference type="AlphaFoldDB" id="T1JXH6"/>
<keyword evidence="2" id="KW-1185">Reference proteome</keyword>